<organism evidence="13 14">
    <name type="scientific">Pyrocoelia pectoralis</name>
    <dbReference type="NCBI Taxonomy" id="417401"/>
    <lineage>
        <taxon>Eukaryota</taxon>
        <taxon>Metazoa</taxon>
        <taxon>Ecdysozoa</taxon>
        <taxon>Arthropoda</taxon>
        <taxon>Hexapoda</taxon>
        <taxon>Insecta</taxon>
        <taxon>Pterygota</taxon>
        <taxon>Neoptera</taxon>
        <taxon>Endopterygota</taxon>
        <taxon>Coleoptera</taxon>
        <taxon>Polyphaga</taxon>
        <taxon>Elateriformia</taxon>
        <taxon>Elateroidea</taxon>
        <taxon>Lampyridae</taxon>
        <taxon>Lampyrinae</taxon>
        <taxon>Pyrocoelia</taxon>
    </lineage>
</organism>
<dbReference type="Gene3D" id="3.40.50.720">
    <property type="entry name" value="NAD(P)-binding Rossmann-like Domain"/>
    <property type="match status" value="1"/>
</dbReference>
<keyword evidence="7 10" id="KW-0443">Lipid metabolism</keyword>
<keyword evidence="8 10" id="KW-0472">Membrane</keyword>
<dbReference type="GO" id="GO:0016020">
    <property type="term" value="C:membrane"/>
    <property type="evidence" value="ECO:0007669"/>
    <property type="project" value="UniProtKB-SubCell"/>
</dbReference>
<evidence type="ECO:0000259" key="11">
    <source>
        <dbReference type="Pfam" id="PF03015"/>
    </source>
</evidence>
<evidence type="ECO:0000256" key="8">
    <source>
        <dbReference type="ARBA" id="ARBA00023136"/>
    </source>
</evidence>
<dbReference type="EC" id="1.2.1.84" evidence="10"/>
<dbReference type="CDD" id="cd05236">
    <property type="entry name" value="FAR-N_SDR_e"/>
    <property type="match status" value="1"/>
</dbReference>
<comment type="function">
    <text evidence="10">Catalyzes the reduction of fatty acyl-CoA to fatty alcohols.</text>
</comment>
<dbReference type="InterPro" id="IPR013120">
    <property type="entry name" value="FAR_NAD-bd"/>
</dbReference>
<evidence type="ECO:0000256" key="2">
    <source>
        <dbReference type="ARBA" id="ARBA00005928"/>
    </source>
</evidence>
<keyword evidence="14" id="KW-1185">Reference proteome</keyword>
<dbReference type="EMBL" id="JAVRBK010000010">
    <property type="protein sequence ID" value="KAK5638411.1"/>
    <property type="molecule type" value="Genomic_DNA"/>
</dbReference>
<dbReference type="InterPro" id="IPR026055">
    <property type="entry name" value="FAR"/>
</dbReference>
<evidence type="ECO:0000256" key="5">
    <source>
        <dbReference type="ARBA" id="ARBA00022857"/>
    </source>
</evidence>
<dbReference type="AlphaFoldDB" id="A0AAN7V3D2"/>
<evidence type="ECO:0000256" key="7">
    <source>
        <dbReference type="ARBA" id="ARBA00023098"/>
    </source>
</evidence>
<dbReference type="FunFam" id="3.40.50.720:FF:000143">
    <property type="entry name" value="Fatty acyl-CoA reductase"/>
    <property type="match status" value="1"/>
</dbReference>
<evidence type="ECO:0000256" key="6">
    <source>
        <dbReference type="ARBA" id="ARBA00022989"/>
    </source>
</evidence>
<evidence type="ECO:0000256" key="3">
    <source>
        <dbReference type="ARBA" id="ARBA00022516"/>
    </source>
</evidence>
<dbReference type="PANTHER" id="PTHR11011:SF61">
    <property type="entry name" value="FATTY ACYL-COA REDUCTASE"/>
    <property type="match status" value="1"/>
</dbReference>
<accession>A0AAN7V3D2</accession>
<dbReference type="GO" id="GO:0035336">
    <property type="term" value="P:long-chain fatty-acyl-CoA metabolic process"/>
    <property type="evidence" value="ECO:0007669"/>
    <property type="project" value="TreeGrafter"/>
</dbReference>
<feature type="transmembrane region" description="Helical" evidence="10">
    <location>
        <begin position="357"/>
        <end position="380"/>
    </location>
</feature>
<dbReference type="SUPFAM" id="SSF51735">
    <property type="entry name" value="NAD(P)-binding Rossmann-fold domains"/>
    <property type="match status" value="1"/>
</dbReference>
<evidence type="ECO:0000313" key="13">
    <source>
        <dbReference type="EMBL" id="KAK5638411.1"/>
    </source>
</evidence>
<dbReference type="GO" id="GO:0005777">
    <property type="term" value="C:peroxisome"/>
    <property type="evidence" value="ECO:0007669"/>
    <property type="project" value="TreeGrafter"/>
</dbReference>
<proteinExistence type="inferred from homology"/>
<evidence type="ECO:0000259" key="12">
    <source>
        <dbReference type="Pfam" id="PF07993"/>
    </source>
</evidence>
<evidence type="ECO:0000256" key="4">
    <source>
        <dbReference type="ARBA" id="ARBA00022692"/>
    </source>
</evidence>
<sequence length="504" mass="58189">MAENGKLMKNRNRVEESFRNRTLLITGGTGFMGKVLVEKILRTCPSVKRIYLLVRNKKGKDPQDRLKELFSSALFDLLKKTAGEEILKKVVVISSDVVEENLGLSREDRETLINETNVIYHLAATIRFDDPLKKAVLLNVRGTKYMLDLAKECKELIVFNHVSTAYCHLEEKILYEKAYPPPADPHMIIKLVEWMDEKVIDSITEKVLDGYPNTYAFTKALGEALVNDEMDHLPVTILRPPVVIPIWKEPVPGWTDNINGPMGLLIAAGKGVLRTMYCDSQGYADFLPVDIAVNALLLTSMDFMTYRQRRIYNCTSSFEYKVTWEEIIEMGKRIVENRLPLNGVVWYPGGSMKRSRLHHYICVILFHYIPAIFLDTIIFLSGNKPIMWKIQQRITKGFDVFEYYANNQWDFNNDGSLIARDLLTEREMEVYKVDGQGMDMDEYFYHCTHAARLYILKEGDDTIAAAKRHMTIMWFVDKLAKILFVVGFLYLLYQYLISPILRSL</sequence>
<keyword evidence="10" id="KW-0560">Oxidoreductase</keyword>
<evidence type="ECO:0000256" key="9">
    <source>
        <dbReference type="ARBA" id="ARBA00052530"/>
    </source>
</evidence>
<feature type="domain" description="Fatty acyl-CoA reductase C-terminal" evidence="11">
    <location>
        <begin position="366"/>
        <end position="458"/>
    </location>
</feature>
<keyword evidence="3 10" id="KW-0444">Lipid biosynthesis</keyword>
<feature type="transmembrane region" description="Helical" evidence="10">
    <location>
        <begin position="479"/>
        <end position="497"/>
    </location>
</feature>
<dbReference type="CDD" id="cd09071">
    <property type="entry name" value="FAR_C"/>
    <property type="match status" value="1"/>
</dbReference>
<dbReference type="GO" id="GO:0102965">
    <property type="term" value="F:alcohol-forming long-chain fatty acyl-CoA reductase activity"/>
    <property type="evidence" value="ECO:0007669"/>
    <property type="project" value="UniProtKB-EC"/>
</dbReference>
<gene>
    <name evidence="13" type="ORF">RI129_012706</name>
</gene>
<comment type="similarity">
    <text evidence="2 10">Belongs to the fatty acyl-CoA reductase family.</text>
</comment>
<reference evidence="13 14" key="1">
    <citation type="journal article" date="2024" name="Insects">
        <title>An Improved Chromosome-Level Genome Assembly of the Firefly Pyrocoelia pectoralis.</title>
        <authorList>
            <person name="Fu X."/>
            <person name="Meyer-Rochow V.B."/>
            <person name="Ballantyne L."/>
            <person name="Zhu X."/>
        </authorList>
    </citation>
    <scope>NUCLEOTIDE SEQUENCE [LARGE SCALE GENOMIC DNA]</scope>
    <source>
        <strain evidence="13">XCY_ONT2</strain>
    </source>
</reference>
<dbReference type="InterPro" id="IPR036291">
    <property type="entry name" value="NAD(P)-bd_dom_sf"/>
</dbReference>
<keyword evidence="4 10" id="KW-0812">Transmembrane</keyword>
<dbReference type="InterPro" id="IPR033640">
    <property type="entry name" value="FAR_C"/>
</dbReference>
<evidence type="ECO:0000256" key="1">
    <source>
        <dbReference type="ARBA" id="ARBA00004141"/>
    </source>
</evidence>
<evidence type="ECO:0000256" key="10">
    <source>
        <dbReference type="RuleBase" id="RU363097"/>
    </source>
</evidence>
<name>A0AAN7V3D2_9COLE</name>
<evidence type="ECO:0000313" key="14">
    <source>
        <dbReference type="Proteomes" id="UP001329430"/>
    </source>
</evidence>
<keyword evidence="5 10" id="KW-0521">NADP</keyword>
<comment type="subcellular location">
    <subcellularLocation>
        <location evidence="1">Membrane</location>
        <topology evidence="1">Multi-pass membrane protein</topology>
    </subcellularLocation>
</comment>
<dbReference type="Pfam" id="PF07993">
    <property type="entry name" value="NAD_binding_4"/>
    <property type="match status" value="1"/>
</dbReference>
<feature type="domain" description="Thioester reductase (TE)" evidence="12">
    <location>
        <begin position="25"/>
        <end position="295"/>
    </location>
</feature>
<protein>
    <recommendedName>
        <fullName evidence="10">Fatty acyl-CoA reductase</fullName>
        <ecNumber evidence="10">1.2.1.84</ecNumber>
    </recommendedName>
</protein>
<dbReference type="Proteomes" id="UP001329430">
    <property type="component" value="Chromosome 10"/>
</dbReference>
<comment type="catalytic activity">
    <reaction evidence="9 10">
        <text>a long-chain fatty acyl-CoA + 2 NADPH + 2 H(+) = a long-chain primary fatty alcohol + 2 NADP(+) + CoA</text>
        <dbReference type="Rhea" id="RHEA:52716"/>
        <dbReference type="ChEBI" id="CHEBI:15378"/>
        <dbReference type="ChEBI" id="CHEBI:57287"/>
        <dbReference type="ChEBI" id="CHEBI:57783"/>
        <dbReference type="ChEBI" id="CHEBI:58349"/>
        <dbReference type="ChEBI" id="CHEBI:77396"/>
        <dbReference type="ChEBI" id="CHEBI:83139"/>
        <dbReference type="EC" id="1.2.1.84"/>
    </reaction>
</comment>
<keyword evidence="6 10" id="KW-1133">Transmembrane helix</keyword>
<dbReference type="Pfam" id="PF03015">
    <property type="entry name" value="Sterile"/>
    <property type="match status" value="1"/>
</dbReference>
<comment type="caution">
    <text evidence="13">The sequence shown here is derived from an EMBL/GenBank/DDBJ whole genome shotgun (WGS) entry which is preliminary data.</text>
</comment>
<dbReference type="PANTHER" id="PTHR11011">
    <property type="entry name" value="MALE STERILITY PROTEIN 2-RELATED"/>
    <property type="match status" value="1"/>
</dbReference>
<dbReference type="GO" id="GO:0080019">
    <property type="term" value="F:alcohol-forming very long-chain fatty acyl-CoA reductase activity"/>
    <property type="evidence" value="ECO:0007669"/>
    <property type="project" value="InterPro"/>
</dbReference>